<name>A0ACC0G9J4_9ERIC</name>
<sequence>MEDSDVSDGHGTQEMCSDEVQTLPILQKFEQLSNQVQNLKKEHTELSQILQSRLVDSNRIATKIRSASGLDDPARVNWKSNPSRPCPNCQHIIDNSDA</sequence>
<comment type="caution">
    <text evidence="1">The sequence shown here is derived from an EMBL/GenBank/DDBJ whole genome shotgun (WGS) entry which is preliminary data.</text>
</comment>
<dbReference type="EMBL" id="CM045767">
    <property type="protein sequence ID" value="KAI7997057.1"/>
    <property type="molecule type" value="Genomic_DNA"/>
</dbReference>
<evidence type="ECO:0000313" key="2">
    <source>
        <dbReference type="Proteomes" id="UP001060215"/>
    </source>
</evidence>
<keyword evidence="2" id="KW-1185">Reference proteome</keyword>
<dbReference type="Proteomes" id="UP001060215">
    <property type="component" value="Chromosome 10"/>
</dbReference>
<accession>A0ACC0G9J4</accession>
<gene>
    <name evidence="1" type="ORF">LOK49_LG10G00376</name>
</gene>
<protein>
    <submittedName>
        <fullName evidence="1">SUPPRESSOR OF GAMMA RESPONSE 1</fullName>
    </submittedName>
</protein>
<organism evidence="1 2">
    <name type="scientific">Camellia lanceoleosa</name>
    <dbReference type="NCBI Taxonomy" id="1840588"/>
    <lineage>
        <taxon>Eukaryota</taxon>
        <taxon>Viridiplantae</taxon>
        <taxon>Streptophyta</taxon>
        <taxon>Embryophyta</taxon>
        <taxon>Tracheophyta</taxon>
        <taxon>Spermatophyta</taxon>
        <taxon>Magnoliopsida</taxon>
        <taxon>eudicotyledons</taxon>
        <taxon>Gunneridae</taxon>
        <taxon>Pentapetalae</taxon>
        <taxon>asterids</taxon>
        <taxon>Ericales</taxon>
        <taxon>Theaceae</taxon>
        <taxon>Camellia</taxon>
    </lineage>
</organism>
<evidence type="ECO:0000313" key="1">
    <source>
        <dbReference type="EMBL" id="KAI7997057.1"/>
    </source>
</evidence>
<proteinExistence type="predicted"/>
<reference evidence="1 2" key="1">
    <citation type="journal article" date="2022" name="Plant J.">
        <title>Chromosome-level genome of Camellia lanceoleosa provides a valuable resource for understanding genome evolution and self-incompatibility.</title>
        <authorList>
            <person name="Gong W."/>
            <person name="Xiao S."/>
            <person name="Wang L."/>
            <person name="Liao Z."/>
            <person name="Chang Y."/>
            <person name="Mo W."/>
            <person name="Hu G."/>
            <person name="Li W."/>
            <person name="Zhao G."/>
            <person name="Zhu H."/>
            <person name="Hu X."/>
            <person name="Ji K."/>
            <person name="Xiang X."/>
            <person name="Song Q."/>
            <person name="Yuan D."/>
            <person name="Jin S."/>
            <person name="Zhang L."/>
        </authorList>
    </citation>
    <scope>NUCLEOTIDE SEQUENCE [LARGE SCALE GENOMIC DNA]</scope>
    <source>
        <strain evidence="1">SQ_2022a</strain>
    </source>
</reference>